<dbReference type="Pfam" id="PF16998">
    <property type="entry name" value="17kDa_Anti_2"/>
    <property type="match status" value="1"/>
</dbReference>
<accession>A0A1H8S609</accession>
<evidence type="ECO:0000256" key="1">
    <source>
        <dbReference type="SAM" id="SignalP"/>
    </source>
</evidence>
<dbReference type="InterPro" id="IPR032635">
    <property type="entry name" value="Anti_2"/>
</dbReference>
<dbReference type="InterPro" id="IPR016364">
    <property type="entry name" value="Surface_antigen_Rickettsia"/>
</dbReference>
<keyword evidence="1" id="KW-0732">Signal</keyword>
<evidence type="ECO:0000259" key="2">
    <source>
        <dbReference type="Pfam" id="PF16998"/>
    </source>
</evidence>
<keyword evidence="4" id="KW-1185">Reference proteome</keyword>
<name>A0A1H8S609_9BRAD</name>
<proteinExistence type="predicted"/>
<feature type="chain" id="PRO_5011611314" evidence="1">
    <location>
        <begin position="40"/>
        <end position="173"/>
    </location>
</feature>
<dbReference type="PIRSF" id="PIRSF002721">
    <property type="entry name" value="Surface_antigen_Rickettsia"/>
    <property type="match status" value="1"/>
</dbReference>
<organism evidence="3 4">
    <name type="scientific">Rhodopseudomonas pseudopalustris</name>
    <dbReference type="NCBI Taxonomy" id="1513892"/>
    <lineage>
        <taxon>Bacteria</taxon>
        <taxon>Pseudomonadati</taxon>
        <taxon>Pseudomonadota</taxon>
        <taxon>Alphaproteobacteria</taxon>
        <taxon>Hyphomicrobiales</taxon>
        <taxon>Nitrobacteraceae</taxon>
        <taxon>Rhodopseudomonas</taxon>
    </lineage>
</organism>
<gene>
    <name evidence="3" type="ORF">SAMN05444123_104278</name>
</gene>
<evidence type="ECO:0000313" key="3">
    <source>
        <dbReference type="EMBL" id="SEO73728.1"/>
    </source>
</evidence>
<dbReference type="RefSeq" id="WP_011502418.1">
    <property type="nucleotide sequence ID" value="NZ_FODT01000004.1"/>
</dbReference>
<sequence>MKLATSCSAKPCALTPCAVKPFASKRSAALLLLAALALAGCDRTTNLAARVDSFTSNVGSDFGRSGDGAAAAVDSAAMGGLIGTKIGALLNAEDRRLAYAAELEALDHGESGAPVPWKNPSSGRYGNIVPGPAYAKQGATCRGFSHTVTVGGQLEIARATACRMQDGAWTAAG</sequence>
<feature type="domain" description="Surface antigen" evidence="2">
    <location>
        <begin position="70"/>
        <end position="170"/>
    </location>
</feature>
<evidence type="ECO:0000313" key="4">
    <source>
        <dbReference type="Proteomes" id="UP000199615"/>
    </source>
</evidence>
<dbReference type="Proteomes" id="UP000199615">
    <property type="component" value="Unassembled WGS sequence"/>
</dbReference>
<dbReference type="EMBL" id="FODT01000004">
    <property type="protein sequence ID" value="SEO73728.1"/>
    <property type="molecule type" value="Genomic_DNA"/>
</dbReference>
<dbReference type="AlphaFoldDB" id="A0A1H8S609"/>
<feature type="signal peptide" evidence="1">
    <location>
        <begin position="1"/>
        <end position="39"/>
    </location>
</feature>
<protein>
    <submittedName>
        <fullName evidence="3">Surface antigen</fullName>
    </submittedName>
</protein>
<reference evidence="4" key="1">
    <citation type="submission" date="2016-10" db="EMBL/GenBank/DDBJ databases">
        <authorList>
            <person name="Varghese N."/>
            <person name="Submissions S."/>
        </authorList>
    </citation>
    <scope>NUCLEOTIDE SEQUENCE [LARGE SCALE GENOMIC DNA]</scope>
    <source>
        <strain evidence="4">DSM 123</strain>
    </source>
</reference>